<proteinExistence type="inferred from homology"/>
<comment type="similarity">
    <text evidence="3">Belongs to the acetyltransferase family. RimJ subfamily.</text>
</comment>
<dbReference type="PANTHER" id="PTHR43792">
    <property type="entry name" value="GNAT FAMILY, PUTATIVE (AFU_ORTHOLOGUE AFUA_3G00765)-RELATED-RELATED"/>
    <property type="match status" value="1"/>
</dbReference>
<dbReference type="OrthoDB" id="9804153at2"/>
<evidence type="ECO:0000313" key="5">
    <source>
        <dbReference type="EMBL" id="RVU07108.1"/>
    </source>
</evidence>
<organism evidence="5 6">
    <name type="scientific">Novosphingobium umbonatum</name>
    <dbReference type="NCBI Taxonomy" id="1908524"/>
    <lineage>
        <taxon>Bacteria</taxon>
        <taxon>Pseudomonadati</taxon>
        <taxon>Pseudomonadota</taxon>
        <taxon>Alphaproteobacteria</taxon>
        <taxon>Sphingomonadales</taxon>
        <taxon>Sphingomonadaceae</taxon>
        <taxon>Novosphingobium</taxon>
    </lineage>
</organism>
<evidence type="ECO:0000256" key="3">
    <source>
        <dbReference type="ARBA" id="ARBA00038502"/>
    </source>
</evidence>
<comment type="caution">
    <text evidence="5">The sequence shown here is derived from an EMBL/GenBank/DDBJ whole genome shotgun (WGS) entry which is preliminary data.</text>
</comment>
<keyword evidence="6" id="KW-1185">Reference proteome</keyword>
<dbReference type="SUPFAM" id="SSF55729">
    <property type="entry name" value="Acyl-CoA N-acyltransferases (Nat)"/>
    <property type="match status" value="1"/>
</dbReference>
<dbReference type="AlphaFoldDB" id="A0A437NAX6"/>
<name>A0A437NAX6_9SPHN</name>
<evidence type="ECO:0000313" key="6">
    <source>
        <dbReference type="Proteomes" id="UP000282837"/>
    </source>
</evidence>
<dbReference type="Pfam" id="PF13302">
    <property type="entry name" value="Acetyltransf_3"/>
    <property type="match status" value="1"/>
</dbReference>
<dbReference type="RefSeq" id="WP_127706419.1">
    <property type="nucleotide sequence ID" value="NZ_SACO01000002.1"/>
</dbReference>
<feature type="domain" description="N-acetyltransferase" evidence="4">
    <location>
        <begin position="8"/>
        <end position="170"/>
    </location>
</feature>
<evidence type="ECO:0000256" key="1">
    <source>
        <dbReference type="ARBA" id="ARBA00022679"/>
    </source>
</evidence>
<reference evidence="5 6" key="1">
    <citation type="submission" date="2019-01" db="EMBL/GenBank/DDBJ databases">
        <authorList>
            <person name="Chen W.-M."/>
        </authorList>
    </citation>
    <scope>NUCLEOTIDE SEQUENCE [LARGE SCALE GENOMIC DNA]</scope>
    <source>
        <strain evidence="5 6">FSY-9</strain>
    </source>
</reference>
<dbReference type="GO" id="GO:0016747">
    <property type="term" value="F:acyltransferase activity, transferring groups other than amino-acyl groups"/>
    <property type="evidence" value="ECO:0007669"/>
    <property type="project" value="InterPro"/>
</dbReference>
<keyword evidence="2" id="KW-0012">Acyltransferase</keyword>
<sequence length="196" mass="21800">MFFRSERLFLRPAWPEDWQALHAAIDDESVVRQLAMVPWPYTDEDAKAYASLNHDPHLPQFLITRPHGVLGSQVLGSVGLHAEGGEVELGYWLGRQHWGHGYATEAVRAMLSMARAIGHRRLYAAHFLDNVASGKVLQRVGFRPQGELAPRMSVARGEFVPARRYALDLAEPDDKGNDEGPMGGPMRNVLPRLAAA</sequence>
<evidence type="ECO:0000256" key="2">
    <source>
        <dbReference type="ARBA" id="ARBA00023315"/>
    </source>
</evidence>
<evidence type="ECO:0000259" key="4">
    <source>
        <dbReference type="PROSITE" id="PS51186"/>
    </source>
</evidence>
<dbReference type="InterPro" id="IPR051531">
    <property type="entry name" value="N-acetyltransferase"/>
</dbReference>
<gene>
    <name evidence="5" type="ORF">EOE18_03930</name>
</gene>
<dbReference type="Gene3D" id="3.40.630.30">
    <property type="match status" value="1"/>
</dbReference>
<dbReference type="PANTHER" id="PTHR43792:SF8">
    <property type="entry name" value="[RIBOSOMAL PROTEIN US5]-ALANINE N-ACETYLTRANSFERASE"/>
    <property type="match status" value="1"/>
</dbReference>
<dbReference type="EMBL" id="SACO01000002">
    <property type="protein sequence ID" value="RVU07108.1"/>
    <property type="molecule type" value="Genomic_DNA"/>
</dbReference>
<dbReference type="InterPro" id="IPR000182">
    <property type="entry name" value="GNAT_dom"/>
</dbReference>
<accession>A0A437NAX6</accession>
<protein>
    <submittedName>
        <fullName evidence="5">N-acetyltransferase</fullName>
    </submittedName>
</protein>
<dbReference type="Proteomes" id="UP000282837">
    <property type="component" value="Unassembled WGS sequence"/>
</dbReference>
<keyword evidence="1 5" id="KW-0808">Transferase</keyword>
<dbReference type="InterPro" id="IPR016181">
    <property type="entry name" value="Acyl_CoA_acyltransferase"/>
</dbReference>
<dbReference type="PROSITE" id="PS51186">
    <property type="entry name" value="GNAT"/>
    <property type="match status" value="1"/>
</dbReference>